<name>A0A847SQD9_9BACT</name>
<dbReference type="PANTHER" id="PTHR33507:SF4">
    <property type="entry name" value="NODULATION COMPETITIVENESS PROTEIN NFED"/>
    <property type="match status" value="1"/>
</dbReference>
<evidence type="ECO:0000256" key="3">
    <source>
        <dbReference type="ARBA" id="ARBA00022989"/>
    </source>
</evidence>
<dbReference type="CDD" id="cd07020">
    <property type="entry name" value="Clp_protease_NfeD_1"/>
    <property type="match status" value="1"/>
</dbReference>
<dbReference type="InterPro" id="IPR029045">
    <property type="entry name" value="ClpP/crotonase-like_dom_sf"/>
</dbReference>
<organism evidence="9 10">
    <name type="scientific">Chitinophaga eiseniae</name>
    <dbReference type="NCBI Taxonomy" id="634771"/>
    <lineage>
        <taxon>Bacteria</taxon>
        <taxon>Pseudomonadati</taxon>
        <taxon>Bacteroidota</taxon>
        <taxon>Chitinophagia</taxon>
        <taxon>Chitinophagales</taxon>
        <taxon>Chitinophagaceae</taxon>
        <taxon>Chitinophaga</taxon>
    </lineage>
</organism>
<keyword evidence="3 5" id="KW-1133">Transmembrane helix</keyword>
<evidence type="ECO:0000256" key="5">
    <source>
        <dbReference type="SAM" id="Phobius"/>
    </source>
</evidence>
<comment type="subcellular location">
    <subcellularLocation>
        <location evidence="1">Membrane</location>
        <topology evidence="1">Multi-pass membrane protein</topology>
    </subcellularLocation>
</comment>
<keyword evidence="10" id="KW-1185">Reference proteome</keyword>
<evidence type="ECO:0000256" key="4">
    <source>
        <dbReference type="ARBA" id="ARBA00023136"/>
    </source>
</evidence>
<evidence type="ECO:0000313" key="10">
    <source>
        <dbReference type="Proteomes" id="UP000552864"/>
    </source>
</evidence>
<sequence>MKQALISFALFFLVPSMLLAQKVFVIKIDGSINPVSADFIRHSIDKANSGKATCLVIYLNTPGGLLESTRRIVHDLLEAPLPVVVYVAPSGSHAGSAGVFVTMAAHIAAMAPGTNIGAAHPVGLQALDTVMSEKVTNDAAAFIRSIASRRNRNLEWAEESVRKSLSLTENEALKKNVIDLVAANQEELLNSIDGKSVTTAAGVKILHTMHAQTQELEMGLTEKILAVLTDPNVIYILMLLGFYGILFELYSPGAILPGIVGVIALVIAFYAMQALPVNYAGLALIIFAIVLFVLEVKIVSHGMLTIGGIVSLSVGSLMLIHSDSALESVKISLNVIIAAVTVTTLFFLFIIGAGIRAQRAKPATGVESMLGETGEALEILNPSGNVMIRGEIWKAESVEGQIAQGERIRIIAVKHLKLVVGHLIT</sequence>
<feature type="domain" description="NfeD1b N-terminal" evidence="8">
    <location>
        <begin position="22"/>
        <end position="188"/>
    </location>
</feature>
<dbReference type="RefSeq" id="WP_168739777.1">
    <property type="nucleotide sequence ID" value="NZ_JABAHZ010000003.1"/>
</dbReference>
<dbReference type="Pfam" id="PF25145">
    <property type="entry name" value="NfeD1b_N"/>
    <property type="match status" value="1"/>
</dbReference>
<feature type="transmembrane region" description="Helical" evidence="5">
    <location>
        <begin position="277"/>
        <end position="296"/>
    </location>
</feature>
<protein>
    <submittedName>
        <fullName evidence="9">Nodulation protein NfeD</fullName>
    </submittedName>
</protein>
<dbReference type="Proteomes" id="UP000552864">
    <property type="component" value="Unassembled WGS sequence"/>
</dbReference>
<evidence type="ECO:0000259" key="8">
    <source>
        <dbReference type="Pfam" id="PF25145"/>
    </source>
</evidence>
<dbReference type="SUPFAM" id="SSF141322">
    <property type="entry name" value="NfeD domain-like"/>
    <property type="match status" value="1"/>
</dbReference>
<dbReference type="Gene3D" id="2.40.50.140">
    <property type="entry name" value="Nucleic acid-binding proteins"/>
    <property type="match status" value="1"/>
</dbReference>
<dbReference type="Pfam" id="PF01957">
    <property type="entry name" value="NfeD"/>
    <property type="match status" value="1"/>
</dbReference>
<feature type="domain" description="NfeD integral membrane" evidence="7">
    <location>
        <begin position="232"/>
        <end position="351"/>
    </location>
</feature>
<dbReference type="InterPro" id="IPR052165">
    <property type="entry name" value="Membrane_assoc_protease"/>
</dbReference>
<evidence type="ECO:0000256" key="1">
    <source>
        <dbReference type="ARBA" id="ARBA00004141"/>
    </source>
</evidence>
<comment type="caution">
    <text evidence="9">The sequence shown here is derived from an EMBL/GenBank/DDBJ whole genome shotgun (WGS) entry which is preliminary data.</text>
</comment>
<feature type="transmembrane region" description="Helical" evidence="5">
    <location>
        <begin position="303"/>
        <end position="321"/>
    </location>
</feature>
<dbReference type="GO" id="GO:0016020">
    <property type="term" value="C:membrane"/>
    <property type="evidence" value="ECO:0007669"/>
    <property type="project" value="UniProtKB-SubCell"/>
</dbReference>
<dbReference type="InterPro" id="IPR056738">
    <property type="entry name" value="NfeD1b_N"/>
</dbReference>
<dbReference type="FunFam" id="3.90.226.10:FF:000089">
    <property type="entry name" value="Membrane-bound serine protease"/>
    <property type="match status" value="1"/>
</dbReference>
<dbReference type="SUPFAM" id="SSF52096">
    <property type="entry name" value="ClpP/crotonase"/>
    <property type="match status" value="1"/>
</dbReference>
<evidence type="ECO:0000259" key="7">
    <source>
        <dbReference type="Pfam" id="PF24961"/>
    </source>
</evidence>
<feature type="domain" description="NfeD-like C-terminal" evidence="6">
    <location>
        <begin position="366"/>
        <end position="420"/>
    </location>
</feature>
<dbReference type="Gene3D" id="3.90.226.10">
    <property type="entry name" value="2-enoyl-CoA Hydratase, Chain A, domain 1"/>
    <property type="match status" value="1"/>
</dbReference>
<gene>
    <name evidence="9" type="ORF">HGH91_16015</name>
</gene>
<feature type="transmembrane region" description="Helical" evidence="5">
    <location>
        <begin position="333"/>
        <end position="355"/>
    </location>
</feature>
<accession>A0A847SQD9</accession>
<reference evidence="9 10" key="1">
    <citation type="submission" date="2020-04" db="EMBL/GenBank/DDBJ databases">
        <authorList>
            <person name="Yin C."/>
        </authorList>
    </citation>
    <scope>NUCLEOTIDE SEQUENCE [LARGE SCALE GENOMIC DNA]</scope>
    <source>
        <strain evidence="9 10">Ak56</strain>
    </source>
</reference>
<evidence type="ECO:0000259" key="6">
    <source>
        <dbReference type="Pfam" id="PF01957"/>
    </source>
</evidence>
<dbReference type="InterPro" id="IPR012340">
    <property type="entry name" value="NA-bd_OB-fold"/>
</dbReference>
<proteinExistence type="predicted"/>
<dbReference type="EMBL" id="JABAHZ010000003">
    <property type="protein sequence ID" value="NLR80138.1"/>
    <property type="molecule type" value="Genomic_DNA"/>
</dbReference>
<dbReference type="InterPro" id="IPR056739">
    <property type="entry name" value="NfeD_membrane"/>
</dbReference>
<evidence type="ECO:0000256" key="2">
    <source>
        <dbReference type="ARBA" id="ARBA00022692"/>
    </source>
</evidence>
<dbReference type="Pfam" id="PF24961">
    <property type="entry name" value="NfeD_membrane"/>
    <property type="match status" value="1"/>
</dbReference>
<keyword evidence="4 5" id="KW-0472">Membrane</keyword>
<feature type="transmembrane region" description="Helical" evidence="5">
    <location>
        <begin position="253"/>
        <end position="271"/>
    </location>
</feature>
<evidence type="ECO:0000313" key="9">
    <source>
        <dbReference type="EMBL" id="NLR80138.1"/>
    </source>
</evidence>
<feature type="transmembrane region" description="Helical" evidence="5">
    <location>
        <begin position="224"/>
        <end position="246"/>
    </location>
</feature>
<dbReference type="AlphaFoldDB" id="A0A847SQD9"/>
<dbReference type="PANTHER" id="PTHR33507">
    <property type="entry name" value="INNER MEMBRANE PROTEIN YBBJ"/>
    <property type="match status" value="1"/>
</dbReference>
<dbReference type="InterPro" id="IPR002810">
    <property type="entry name" value="NfeD-like_C"/>
</dbReference>
<keyword evidence="2 5" id="KW-0812">Transmembrane</keyword>